<feature type="domain" description="Polysaccharide pyruvyl transferase" evidence="2">
    <location>
        <begin position="91"/>
        <end position="303"/>
    </location>
</feature>
<keyword evidence="3" id="KW-0808">Transferase</keyword>
<dbReference type="EMBL" id="FLRH01000003">
    <property type="protein sequence ID" value="SBT63233.1"/>
    <property type="molecule type" value="Genomic_DNA"/>
</dbReference>
<evidence type="ECO:0000259" key="2">
    <source>
        <dbReference type="Pfam" id="PF04230"/>
    </source>
</evidence>
<dbReference type="STRING" id="946078.GA0070622_0179"/>
<reference evidence="4" key="1">
    <citation type="submission" date="2016-06" db="EMBL/GenBank/DDBJ databases">
        <authorList>
            <person name="Varghese N."/>
            <person name="Submissions Spin"/>
        </authorList>
    </citation>
    <scope>NUCLEOTIDE SEQUENCE [LARGE SCALE GENOMIC DNA]</scope>
    <source>
        <strain evidence="4">DSM 45794</strain>
    </source>
</reference>
<keyword evidence="1" id="KW-0175">Coiled coil</keyword>
<organism evidence="3 4">
    <name type="scientific">Micromonospora sediminicola</name>
    <dbReference type="NCBI Taxonomy" id="946078"/>
    <lineage>
        <taxon>Bacteria</taxon>
        <taxon>Bacillati</taxon>
        <taxon>Actinomycetota</taxon>
        <taxon>Actinomycetes</taxon>
        <taxon>Micromonosporales</taxon>
        <taxon>Micromonosporaceae</taxon>
        <taxon>Micromonospora</taxon>
    </lineage>
</organism>
<evidence type="ECO:0000256" key="1">
    <source>
        <dbReference type="SAM" id="Coils"/>
    </source>
</evidence>
<gene>
    <name evidence="3" type="ORF">GA0070622_0179</name>
</gene>
<evidence type="ECO:0000313" key="4">
    <source>
        <dbReference type="Proteomes" id="UP000199558"/>
    </source>
</evidence>
<dbReference type="OrthoDB" id="9767435at2"/>
<accession>A0A1A9B283</accession>
<name>A0A1A9B283_9ACTN</name>
<dbReference type="Proteomes" id="UP000199558">
    <property type="component" value="Unassembled WGS sequence"/>
</dbReference>
<dbReference type="InterPro" id="IPR007345">
    <property type="entry name" value="Polysacch_pyruvyl_Trfase"/>
</dbReference>
<protein>
    <submittedName>
        <fullName evidence="3">Polysaccharide pyruvyl transferase</fullName>
    </submittedName>
</protein>
<dbReference type="RefSeq" id="WP_091565448.1">
    <property type="nucleotide sequence ID" value="NZ_FLRH01000003.1"/>
</dbReference>
<keyword evidence="4" id="KW-1185">Reference proteome</keyword>
<sequence>MHQRILLRARKGPFDVVTAEETYERDWIGKNSGNLVFSHAAHKLLATSTAEITPSRFRTDPRDADEINEKYDAFVIPLANAFRHDYVNRLESMTRLIERLKIPVVVLGVGAQTDVDGDRDYLRPIDEPVKAFCRAVLDRSHSIGVRGEITESYLRTLGFSAVEQIGCPSMFLHGDSLRVEKAKATLGTEDRLAFVISPYVRALAPIVRHHHQRYPNLCYVAQGLYTLGTLLYGDAPKLRGKTDDMPIHTSHPLFVEDKVRMFMDPWPWMEYLAGFDFAFGTRIHGTITALISGTPGYLLAHDSRTLELARYFDIPHRLMRDVPADVDAAQLYEEADYTALNEGHKERFARITAFLAKHDLGLSFADGDSATRFDEQVRQTVYPQAVRPASAYTAEELLTRIQWLRDENQTLQQKLKTRRAQPLREQVKQAVGSRVRRMLSR</sequence>
<dbReference type="Pfam" id="PF04230">
    <property type="entry name" value="PS_pyruv_trans"/>
    <property type="match status" value="1"/>
</dbReference>
<dbReference type="GO" id="GO:0016740">
    <property type="term" value="F:transferase activity"/>
    <property type="evidence" value="ECO:0007669"/>
    <property type="project" value="UniProtKB-KW"/>
</dbReference>
<feature type="coiled-coil region" evidence="1">
    <location>
        <begin position="394"/>
        <end position="421"/>
    </location>
</feature>
<dbReference type="AlphaFoldDB" id="A0A1A9B283"/>
<proteinExistence type="predicted"/>
<evidence type="ECO:0000313" key="3">
    <source>
        <dbReference type="EMBL" id="SBT63233.1"/>
    </source>
</evidence>